<feature type="transmembrane region" description="Helical" evidence="1">
    <location>
        <begin position="166"/>
        <end position="191"/>
    </location>
</feature>
<dbReference type="Proteomes" id="UP000358366">
    <property type="component" value="Unassembled WGS sequence"/>
</dbReference>
<dbReference type="AlphaFoldDB" id="A0A564TQP2"/>
<sequence length="254" mass="28358">MNGIQSEMLKYKRTFTKALIVLFPLFFALKAIPGIWLMPEGIVRSWEHVVTMVFNIWTVAFLPLGIALFAYLADSQERKAGNYRELRAHDYSPTRIWINKVAVMAIHTFLSTLVLMAATIISGLITTTTGKWDIPLGTLLTSGIVTWIASLALIPIQLWAATWQGVFFSMGLGFAGMMCGVFAAAKSFWIFLPWSWGTRMMCPLIQVNPNGVMLESGDSLLDFSVVPIGLVISIIAFLVITVMTAVWFNRREVK</sequence>
<feature type="transmembrane region" description="Helical" evidence="1">
    <location>
        <begin position="134"/>
        <end position="154"/>
    </location>
</feature>
<keyword evidence="1" id="KW-0812">Transmembrane</keyword>
<dbReference type="NCBIfam" id="TIGR03732">
    <property type="entry name" value="lanti_perm_MutE"/>
    <property type="match status" value="1"/>
</dbReference>
<keyword evidence="1" id="KW-1133">Transmembrane helix</keyword>
<feature type="transmembrane region" description="Helical" evidence="1">
    <location>
        <begin position="101"/>
        <end position="122"/>
    </location>
</feature>
<evidence type="ECO:0000313" key="3">
    <source>
        <dbReference type="Proteomes" id="UP000358366"/>
    </source>
</evidence>
<dbReference type="InterPro" id="IPR021205">
    <property type="entry name" value="Lanti_perm_SpaE/MutE/EpiE-like"/>
</dbReference>
<feature type="transmembrane region" description="Helical" evidence="1">
    <location>
        <begin position="223"/>
        <end position="248"/>
    </location>
</feature>
<keyword evidence="1" id="KW-0472">Membrane</keyword>
<proteinExistence type="predicted"/>
<organism evidence="2 3">
    <name type="scientific">Dorea formicigenerans</name>
    <dbReference type="NCBI Taxonomy" id="39486"/>
    <lineage>
        <taxon>Bacteria</taxon>
        <taxon>Bacillati</taxon>
        <taxon>Bacillota</taxon>
        <taxon>Clostridia</taxon>
        <taxon>Lachnospirales</taxon>
        <taxon>Lachnospiraceae</taxon>
        <taxon>Dorea</taxon>
    </lineage>
</organism>
<gene>
    <name evidence="2" type="ORF">DFSSTS7063_01718</name>
</gene>
<evidence type="ECO:0000256" key="1">
    <source>
        <dbReference type="SAM" id="Phobius"/>
    </source>
</evidence>
<dbReference type="CDD" id="cd21807">
    <property type="entry name" value="ABC-2_lan_permease_MutE_EpiE-like"/>
    <property type="match status" value="1"/>
</dbReference>
<name>A0A564TQP2_9FIRM</name>
<reference evidence="2 3" key="1">
    <citation type="submission" date="2019-07" db="EMBL/GenBank/DDBJ databases">
        <authorList>
            <person name="Hibberd C M."/>
            <person name="Gehrig L. J."/>
            <person name="Chang H.-W."/>
            <person name="Venkatesh S."/>
        </authorList>
    </citation>
    <scope>NUCLEOTIDE SEQUENCE [LARGE SCALE GENOMIC DNA]</scope>
    <source>
        <strain evidence="2">Dorea_formicigenerans_SSTS_Bg7063</strain>
    </source>
</reference>
<feature type="transmembrane region" description="Helical" evidence="1">
    <location>
        <begin position="49"/>
        <end position="73"/>
    </location>
</feature>
<dbReference type="Pfam" id="PF12730">
    <property type="entry name" value="ABC2_membrane_4"/>
    <property type="match status" value="1"/>
</dbReference>
<accession>A0A564TQP2</accession>
<protein>
    <submittedName>
        <fullName evidence="2">ABC-2 family transporter protein</fullName>
    </submittedName>
</protein>
<dbReference type="RefSeq" id="WP_144101570.1">
    <property type="nucleotide sequence ID" value="NZ_CABHNI010000031.1"/>
</dbReference>
<dbReference type="EMBL" id="CABHNI010000031">
    <property type="protein sequence ID" value="VUX09584.1"/>
    <property type="molecule type" value="Genomic_DNA"/>
</dbReference>
<evidence type="ECO:0000313" key="2">
    <source>
        <dbReference type="EMBL" id="VUX09584.1"/>
    </source>
</evidence>
<feature type="transmembrane region" description="Helical" evidence="1">
    <location>
        <begin position="18"/>
        <end position="37"/>
    </location>
</feature>